<evidence type="ECO:0000313" key="4">
    <source>
        <dbReference type="EMBL" id="WFD36593.1"/>
    </source>
</evidence>
<protein>
    <recommendedName>
        <fullName evidence="6">Ras-related protein Rab-18</fullName>
    </recommendedName>
</protein>
<keyword evidence="2" id="KW-0342">GTP-binding</keyword>
<reference evidence="4" key="1">
    <citation type="submission" date="2023-03" db="EMBL/GenBank/DDBJ databases">
        <title>Mating type loci evolution in Malassezia.</title>
        <authorList>
            <person name="Coelho M.A."/>
        </authorList>
    </citation>
    <scope>NUCLEOTIDE SEQUENCE</scope>
    <source>
        <strain evidence="4">CBS 11721</strain>
    </source>
</reference>
<evidence type="ECO:0000256" key="1">
    <source>
        <dbReference type="ARBA" id="ARBA00022741"/>
    </source>
</evidence>
<dbReference type="InterPro" id="IPR027417">
    <property type="entry name" value="P-loop_NTPase"/>
</dbReference>
<organism evidence="4 5">
    <name type="scientific">Malassezia cuniculi</name>
    <dbReference type="NCBI Taxonomy" id="948313"/>
    <lineage>
        <taxon>Eukaryota</taxon>
        <taxon>Fungi</taxon>
        <taxon>Dikarya</taxon>
        <taxon>Basidiomycota</taxon>
        <taxon>Ustilaginomycotina</taxon>
        <taxon>Malasseziomycetes</taxon>
        <taxon>Malasseziales</taxon>
        <taxon>Malasseziaceae</taxon>
        <taxon>Malassezia</taxon>
    </lineage>
</organism>
<dbReference type="SMART" id="SM00173">
    <property type="entry name" value="RAS"/>
    <property type="match status" value="1"/>
</dbReference>
<dbReference type="InterPro" id="IPR005225">
    <property type="entry name" value="Small_GTP-bd"/>
</dbReference>
<dbReference type="PROSITE" id="PS51419">
    <property type="entry name" value="RAB"/>
    <property type="match status" value="1"/>
</dbReference>
<dbReference type="SUPFAM" id="SSF52540">
    <property type="entry name" value="P-loop containing nucleoside triphosphate hydrolases"/>
    <property type="match status" value="1"/>
</dbReference>
<dbReference type="CDD" id="cd00154">
    <property type="entry name" value="Rab"/>
    <property type="match status" value="1"/>
</dbReference>
<dbReference type="Pfam" id="PF00071">
    <property type="entry name" value="Ras"/>
    <property type="match status" value="1"/>
</dbReference>
<dbReference type="AlphaFoldDB" id="A0AAF0F1L9"/>
<accession>A0AAF0F1L9</accession>
<name>A0AAF0F1L9_9BASI</name>
<dbReference type="Gene3D" id="3.40.50.300">
    <property type="entry name" value="P-loop containing nucleotide triphosphate hydrolases"/>
    <property type="match status" value="1"/>
</dbReference>
<keyword evidence="3" id="KW-0449">Lipoprotein</keyword>
<evidence type="ECO:0000256" key="3">
    <source>
        <dbReference type="ARBA" id="ARBA00023288"/>
    </source>
</evidence>
<dbReference type="NCBIfam" id="TIGR00231">
    <property type="entry name" value="small_GTP"/>
    <property type="match status" value="1"/>
</dbReference>
<gene>
    <name evidence="4" type="ORF">MCUN1_003476</name>
</gene>
<evidence type="ECO:0000313" key="5">
    <source>
        <dbReference type="Proteomes" id="UP001219933"/>
    </source>
</evidence>
<dbReference type="GO" id="GO:0003924">
    <property type="term" value="F:GTPase activity"/>
    <property type="evidence" value="ECO:0007669"/>
    <property type="project" value="InterPro"/>
</dbReference>
<keyword evidence="1" id="KW-0547">Nucleotide-binding</keyword>
<dbReference type="SMART" id="SM00174">
    <property type="entry name" value="RHO"/>
    <property type="match status" value="1"/>
</dbReference>
<sequence>MAEPTTTDELPTLKVLLLGASGVGKSAIVRRYTDDDFVDESEATIGVDYRTKSIRSGGKWFRLRVWDTAGQERYRTLTRGYYRGAQGVILVYDVTDSESFDALTTWLSEVEAFCGAPAPIRLIVGNKTDRQRVVPREDGAAFAKRVGALFAECSAKEGEGVAEAFSELCGAGYPATG</sequence>
<dbReference type="PROSITE" id="PS51421">
    <property type="entry name" value="RAS"/>
    <property type="match status" value="1"/>
</dbReference>
<dbReference type="GO" id="GO:0005525">
    <property type="term" value="F:GTP binding"/>
    <property type="evidence" value="ECO:0007669"/>
    <property type="project" value="UniProtKB-KW"/>
</dbReference>
<evidence type="ECO:0008006" key="6">
    <source>
        <dbReference type="Google" id="ProtNLM"/>
    </source>
</evidence>
<evidence type="ECO:0000256" key="2">
    <source>
        <dbReference type="ARBA" id="ARBA00023134"/>
    </source>
</evidence>
<dbReference type="InterPro" id="IPR001806">
    <property type="entry name" value="Small_GTPase"/>
</dbReference>
<dbReference type="EMBL" id="CP119881">
    <property type="protein sequence ID" value="WFD36593.1"/>
    <property type="molecule type" value="Genomic_DNA"/>
</dbReference>
<keyword evidence="5" id="KW-1185">Reference proteome</keyword>
<dbReference type="PRINTS" id="PR00449">
    <property type="entry name" value="RASTRNSFRMNG"/>
</dbReference>
<dbReference type="FunFam" id="3.40.50.300:FF:001129">
    <property type="entry name" value="ras-related protein Rab-44 isoform X2"/>
    <property type="match status" value="1"/>
</dbReference>
<proteinExistence type="predicted"/>
<dbReference type="SMART" id="SM00175">
    <property type="entry name" value="RAB"/>
    <property type="match status" value="1"/>
</dbReference>
<dbReference type="PANTHER" id="PTHR47977">
    <property type="entry name" value="RAS-RELATED PROTEIN RAB"/>
    <property type="match status" value="1"/>
</dbReference>
<dbReference type="InterPro" id="IPR050227">
    <property type="entry name" value="Rab"/>
</dbReference>
<dbReference type="Proteomes" id="UP001219933">
    <property type="component" value="Chromosome 5"/>
</dbReference>